<name>A0A7X5UBD4_9GAMM</name>
<evidence type="ECO:0000313" key="7">
    <source>
        <dbReference type="Proteomes" id="UP000490980"/>
    </source>
</evidence>
<dbReference type="RefSeq" id="WP_166949190.1">
    <property type="nucleotide sequence ID" value="NZ_CP077072.1"/>
</dbReference>
<accession>A0A7X5UBD4</accession>
<proteinExistence type="inferred from homology"/>
<dbReference type="AlphaFoldDB" id="A0A7X5UBD4"/>
<dbReference type="PANTHER" id="PTHR42788:SF13">
    <property type="entry name" value="ALIPHATIC SULFONATES IMPORT ATP-BINDING PROTEIN SSUB"/>
    <property type="match status" value="1"/>
</dbReference>
<evidence type="ECO:0000256" key="3">
    <source>
        <dbReference type="ARBA" id="ARBA00022741"/>
    </source>
</evidence>
<evidence type="ECO:0000256" key="4">
    <source>
        <dbReference type="ARBA" id="ARBA00022840"/>
    </source>
</evidence>
<keyword evidence="2" id="KW-0813">Transport</keyword>
<keyword evidence="7" id="KW-1185">Reference proteome</keyword>
<reference evidence="6 7" key="1">
    <citation type="submission" date="2020-03" db="EMBL/GenBank/DDBJ databases">
        <authorList>
            <person name="Lai Q."/>
        </authorList>
    </citation>
    <scope>NUCLEOTIDE SEQUENCE [LARGE SCALE GENOMIC DNA]</scope>
    <source>
        <strain evidence="6 7">CCUG 25036</strain>
    </source>
</reference>
<dbReference type="GO" id="GO:0016887">
    <property type="term" value="F:ATP hydrolysis activity"/>
    <property type="evidence" value="ECO:0007669"/>
    <property type="project" value="InterPro"/>
</dbReference>
<gene>
    <name evidence="6" type="ORF">HBF25_13395</name>
</gene>
<evidence type="ECO:0000256" key="1">
    <source>
        <dbReference type="ARBA" id="ARBA00005417"/>
    </source>
</evidence>
<dbReference type="Pfam" id="PF00005">
    <property type="entry name" value="ABC_tran"/>
    <property type="match status" value="1"/>
</dbReference>
<protein>
    <submittedName>
        <fullName evidence="6">ABC transporter ATP-binding protein</fullName>
    </submittedName>
</protein>
<dbReference type="PANTHER" id="PTHR42788">
    <property type="entry name" value="TAURINE IMPORT ATP-BINDING PROTEIN-RELATED"/>
    <property type="match status" value="1"/>
</dbReference>
<dbReference type="InterPro" id="IPR050166">
    <property type="entry name" value="ABC_transporter_ATP-bind"/>
</dbReference>
<comment type="caution">
    <text evidence="6">The sequence shown here is derived from an EMBL/GenBank/DDBJ whole genome shotgun (WGS) entry which is preliminary data.</text>
</comment>
<evidence type="ECO:0000259" key="5">
    <source>
        <dbReference type="PROSITE" id="PS50893"/>
    </source>
</evidence>
<organism evidence="6 7">
    <name type="scientific">Luteibacter anthropi</name>
    <dbReference type="NCBI Taxonomy" id="564369"/>
    <lineage>
        <taxon>Bacteria</taxon>
        <taxon>Pseudomonadati</taxon>
        <taxon>Pseudomonadota</taxon>
        <taxon>Gammaproteobacteria</taxon>
        <taxon>Lysobacterales</taxon>
        <taxon>Rhodanobacteraceae</taxon>
        <taxon>Luteibacter</taxon>
    </lineage>
</organism>
<dbReference type="Gene3D" id="3.40.50.300">
    <property type="entry name" value="P-loop containing nucleotide triphosphate hydrolases"/>
    <property type="match status" value="1"/>
</dbReference>
<keyword evidence="3" id="KW-0547">Nucleotide-binding</keyword>
<evidence type="ECO:0000256" key="2">
    <source>
        <dbReference type="ARBA" id="ARBA00022448"/>
    </source>
</evidence>
<dbReference type="PROSITE" id="PS00211">
    <property type="entry name" value="ABC_TRANSPORTER_1"/>
    <property type="match status" value="1"/>
</dbReference>
<dbReference type="InterPro" id="IPR027417">
    <property type="entry name" value="P-loop_NTPase"/>
</dbReference>
<dbReference type="SMART" id="SM00382">
    <property type="entry name" value="AAA"/>
    <property type="match status" value="1"/>
</dbReference>
<keyword evidence="4 6" id="KW-0067">ATP-binding</keyword>
<sequence>MTDKSIDARIGSHAFGNIEVLRHIQLEVSPNEIVAIVGPSGCGKTTLLNLLSGTLNPSNGTISREGPTRTVYQQDGLLPWLTMAGNIDLGLRHLTDSKARSSALEEALAMIGLETFRDHYPYQVSGGMRQRAELARALVSQARILLLDEPFSALDYMTRLHMRHEFVRLMQNMPRTVLLVTHDVEEAVELADRVLVLTRRPTTILDELRMRSPRPRHVTDPEVVATVGRLLSLLNLETPFTATGPHADHADRIPIALS</sequence>
<feature type="domain" description="ABC transporter" evidence="5">
    <location>
        <begin position="1"/>
        <end position="224"/>
    </location>
</feature>
<dbReference type="InterPro" id="IPR003593">
    <property type="entry name" value="AAA+_ATPase"/>
</dbReference>
<dbReference type="GO" id="GO:0005524">
    <property type="term" value="F:ATP binding"/>
    <property type="evidence" value="ECO:0007669"/>
    <property type="project" value="UniProtKB-KW"/>
</dbReference>
<dbReference type="PROSITE" id="PS50893">
    <property type="entry name" value="ABC_TRANSPORTER_2"/>
    <property type="match status" value="1"/>
</dbReference>
<dbReference type="InterPro" id="IPR003439">
    <property type="entry name" value="ABC_transporter-like_ATP-bd"/>
</dbReference>
<dbReference type="EMBL" id="JAARLZ010000006">
    <property type="protein sequence ID" value="NII07379.1"/>
    <property type="molecule type" value="Genomic_DNA"/>
</dbReference>
<evidence type="ECO:0000313" key="6">
    <source>
        <dbReference type="EMBL" id="NII07379.1"/>
    </source>
</evidence>
<dbReference type="Proteomes" id="UP000490980">
    <property type="component" value="Unassembled WGS sequence"/>
</dbReference>
<comment type="similarity">
    <text evidence="1">Belongs to the ABC transporter superfamily.</text>
</comment>
<dbReference type="SUPFAM" id="SSF52540">
    <property type="entry name" value="P-loop containing nucleoside triphosphate hydrolases"/>
    <property type="match status" value="1"/>
</dbReference>
<dbReference type="InterPro" id="IPR017871">
    <property type="entry name" value="ABC_transporter-like_CS"/>
</dbReference>